<dbReference type="Pfam" id="PF09397">
    <property type="entry name" value="FtsK_gamma"/>
    <property type="match status" value="1"/>
</dbReference>
<dbReference type="AlphaFoldDB" id="B4SED3"/>
<dbReference type="SMART" id="SM00382">
    <property type="entry name" value="AAA"/>
    <property type="match status" value="1"/>
</dbReference>
<dbReference type="GO" id="GO:0051301">
    <property type="term" value="P:cell division"/>
    <property type="evidence" value="ECO:0007669"/>
    <property type="project" value="UniProtKB-KW"/>
</dbReference>
<protein>
    <submittedName>
        <fullName evidence="18">Cell divisionFtsK/SpoIIIE</fullName>
    </submittedName>
</protein>
<dbReference type="SMART" id="SM00843">
    <property type="entry name" value="Ftsk_gamma"/>
    <property type="match status" value="1"/>
</dbReference>
<sequence precursor="true">MKNNNKGVKGTPLDMKALQKEIGGLVLMLLALFLIAALLSFHPDDEASFGTLAWHDIFSRSARDVAESIHNPFGLFGARISAFFIRSFLGYSVILPLTAIFLWGWLLLRAKSLKPAILFSLYSLAFSLDIATMFGLTSAPFSDMMAGAIGRMLAEFLSVVIGFTAALVLLSVIALVLTLYMGQTALAEGMRLVLAAVKSSVRSFAAFRAKRAEKRKKKAELQKLKEKKREEKREEKRKLALKKEAQKKEELKKQTLKQEPESEPFVSASAVPLVTPVFQEELLLPEPPLPEPSAAERTPLALQSKIPGEPEMIIHQAVREKEADLDERRLKVQTKDREPYRFPSIDLLEKVPDDNDQIDQQHLDESKRKLLEKLKIYKIEVKRISTTVGPRVTLFELELEPDVKVSRVKSLENDLAMALSARGIRIIAPIPGKNAVGVEIPNGKPKTVWLRSVLQVEKFKNSTMMLPIVLGKTIANEVYIADLATMPHLLIAGATGAGKSVCINVIISSLLYACSPDKVKFVLIDPKRVELFQYQHLKNHFLMRFPGIEEQIITDPQKAVYALKCVVKEMEIRYETLEKAGVRNIGDHNRRIPEEALPYIVVVIDELADLMITAGREVEEPIIRIAQLARAVGIHLIVATQRPSVDVITGIIKANFPARIAFQVASRVDSRTILDGSGAEQLLGNGDMLYQPSNQPKSMRIQGPYVSSGEVEEITSFIGSQHALKNMYVLPSPDINKGNGISSSGYQEKDGKDSMFEEAARLVVTHQQASVSLLQRRLRLGFSRAGRVMDQLEFSGIVSEADGSKAREVLIQNEDSLELLLRNLD</sequence>
<dbReference type="InterPro" id="IPR025199">
    <property type="entry name" value="FtsK_4TM"/>
</dbReference>
<feature type="transmembrane region" description="Helical" evidence="16">
    <location>
        <begin position="115"/>
        <end position="136"/>
    </location>
</feature>
<reference evidence="18 19" key="1">
    <citation type="submission" date="2008-06" db="EMBL/GenBank/DDBJ databases">
        <title>Complete sequence of Pelodictyon phaeoclathratiforme BU-1.</title>
        <authorList>
            <consortium name="US DOE Joint Genome Institute"/>
            <person name="Lucas S."/>
            <person name="Copeland A."/>
            <person name="Lapidus A."/>
            <person name="Glavina del Rio T."/>
            <person name="Dalin E."/>
            <person name="Tice H."/>
            <person name="Bruce D."/>
            <person name="Goodwin L."/>
            <person name="Pitluck S."/>
            <person name="Schmutz J."/>
            <person name="Larimer F."/>
            <person name="Land M."/>
            <person name="Hauser L."/>
            <person name="Kyrpides N."/>
            <person name="Mikhailova N."/>
            <person name="Liu Z."/>
            <person name="Li T."/>
            <person name="Zhao F."/>
            <person name="Overmann J."/>
            <person name="Bryant D.A."/>
            <person name="Richardson P."/>
        </authorList>
    </citation>
    <scope>NUCLEOTIDE SEQUENCE [LARGE SCALE GENOMIC DNA]</scope>
    <source>
        <strain evidence="19">DSM 5477 / BU-1</strain>
    </source>
</reference>
<dbReference type="PANTHER" id="PTHR22683:SF41">
    <property type="entry name" value="DNA TRANSLOCASE FTSK"/>
    <property type="match status" value="1"/>
</dbReference>
<dbReference type="InterPro" id="IPR036388">
    <property type="entry name" value="WH-like_DNA-bd_sf"/>
</dbReference>
<dbReference type="InterPro" id="IPR036390">
    <property type="entry name" value="WH_DNA-bd_sf"/>
</dbReference>
<evidence type="ECO:0000256" key="6">
    <source>
        <dbReference type="ARBA" id="ARBA00022741"/>
    </source>
</evidence>
<evidence type="ECO:0000259" key="17">
    <source>
        <dbReference type="PROSITE" id="PS50901"/>
    </source>
</evidence>
<dbReference type="InterPro" id="IPR003593">
    <property type="entry name" value="AAA+_ATPase"/>
</dbReference>
<comment type="subunit">
    <text evidence="13">Homohexamer. Forms a ring that surrounds DNA.</text>
</comment>
<keyword evidence="19" id="KW-1185">Reference proteome</keyword>
<evidence type="ECO:0000256" key="4">
    <source>
        <dbReference type="ARBA" id="ARBA00022618"/>
    </source>
</evidence>
<evidence type="ECO:0000256" key="5">
    <source>
        <dbReference type="ARBA" id="ARBA00022692"/>
    </source>
</evidence>
<keyword evidence="11 16" id="KW-0472">Membrane</keyword>
<keyword evidence="8 14" id="KW-0067">ATP-binding</keyword>
<keyword evidence="9 16" id="KW-1133">Transmembrane helix</keyword>
<dbReference type="CDD" id="cd01127">
    <property type="entry name" value="TrwB_TraG_TraD_VirD4"/>
    <property type="match status" value="1"/>
</dbReference>
<accession>B4SED3</accession>
<evidence type="ECO:0000256" key="13">
    <source>
        <dbReference type="ARBA" id="ARBA00025923"/>
    </source>
</evidence>
<dbReference type="eggNOG" id="COG1674">
    <property type="taxonomic scope" value="Bacteria"/>
</dbReference>
<evidence type="ECO:0000256" key="15">
    <source>
        <dbReference type="SAM" id="MobiDB-lite"/>
    </source>
</evidence>
<evidence type="ECO:0000256" key="2">
    <source>
        <dbReference type="ARBA" id="ARBA00006474"/>
    </source>
</evidence>
<feature type="transmembrane region" description="Helical" evidence="16">
    <location>
        <begin position="156"/>
        <end position="181"/>
    </location>
</feature>
<dbReference type="GO" id="GO:0005886">
    <property type="term" value="C:plasma membrane"/>
    <property type="evidence" value="ECO:0007669"/>
    <property type="project" value="UniProtKB-SubCell"/>
</dbReference>
<dbReference type="OrthoDB" id="9807790at2"/>
<keyword evidence="3" id="KW-1003">Cell membrane</keyword>
<keyword evidence="5 16" id="KW-0812">Transmembrane</keyword>
<evidence type="ECO:0000256" key="7">
    <source>
        <dbReference type="ARBA" id="ARBA00022829"/>
    </source>
</evidence>
<dbReference type="GO" id="GO:0005524">
    <property type="term" value="F:ATP binding"/>
    <property type="evidence" value="ECO:0007669"/>
    <property type="project" value="UniProtKB-UniRule"/>
</dbReference>
<gene>
    <name evidence="18" type="ordered locus">Ppha_2359</name>
</gene>
<feature type="region of interest" description="Disordered" evidence="15">
    <location>
        <begin position="218"/>
        <end position="265"/>
    </location>
</feature>
<dbReference type="PANTHER" id="PTHR22683">
    <property type="entry name" value="SPORULATION PROTEIN RELATED"/>
    <property type="match status" value="1"/>
</dbReference>
<evidence type="ECO:0000256" key="12">
    <source>
        <dbReference type="ARBA" id="ARBA00023306"/>
    </source>
</evidence>
<dbReference type="EMBL" id="CP001110">
    <property type="protein sequence ID" value="ACF44552.1"/>
    <property type="molecule type" value="Genomic_DNA"/>
</dbReference>
<keyword evidence="4 18" id="KW-0132">Cell division</keyword>
<organism evidence="18 19">
    <name type="scientific">Pelodictyon phaeoclathratiforme (strain DSM 5477 / BU-1)</name>
    <dbReference type="NCBI Taxonomy" id="324925"/>
    <lineage>
        <taxon>Bacteria</taxon>
        <taxon>Pseudomonadati</taxon>
        <taxon>Chlorobiota</taxon>
        <taxon>Chlorobiia</taxon>
        <taxon>Chlorobiales</taxon>
        <taxon>Chlorobiaceae</taxon>
        <taxon>Chlorobium/Pelodictyon group</taxon>
        <taxon>Pelodictyon</taxon>
    </lineage>
</organism>
<dbReference type="Gene3D" id="3.40.50.300">
    <property type="entry name" value="P-loop containing nucleotide triphosphate hydrolases"/>
    <property type="match status" value="1"/>
</dbReference>
<dbReference type="Proteomes" id="UP000002724">
    <property type="component" value="Chromosome"/>
</dbReference>
<dbReference type="InterPro" id="IPR002543">
    <property type="entry name" value="FtsK_dom"/>
</dbReference>
<feature type="transmembrane region" description="Helical" evidence="16">
    <location>
        <begin position="88"/>
        <end position="108"/>
    </location>
</feature>
<dbReference type="HOGENOM" id="CLU_001981_9_9_10"/>
<feature type="domain" description="FtsK" evidence="17">
    <location>
        <begin position="475"/>
        <end position="671"/>
    </location>
</feature>
<evidence type="ECO:0000256" key="10">
    <source>
        <dbReference type="ARBA" id="ARBA00023125"/>
    </source>
</evidence>
<evidence type="ECO:0000313" key="18">
    <source>
        <dbReference type="EMBL" id="ACF44552.1"/>
    </source>
</evidence>
<evidence type="ECO:0000256" key="9">
    <source>
        <dbReference type="ARBA" id="ARBA00022989"/>
    </source>
</evidence>
<keyword evidence="10" id="KW-0238">DNA-binding</keyword>
<dbReference type="Gene3D" id="1.10.10.10">
    <property type="entry name" value="Winged helix-like DNA-binding domain superfamily/Winged helix DNA-binding domain"/>
    <property type="match status" value="1"/>
</dbReference>
<feature type="compositionally biased region" description="Basic and acidic residues" evidence="15">
    <location>
        <begin position="219"/>
        <end position="260"/>
    </location>
</feature>
<evidence type="ECO:0000256" key="14">
    <source>
        <dbReference type="PROSITE-ProRule" id="PRU00289"/>
    </source>
</evidence>
<dbReference type="InterPro" id="IPR041027">
    <property type="entry name" value="FtsK_alpha"/>
</dbReference>
<keyword evidence="12" id="KW-0131">Cell cycle</keyword>
<evidence type="ECO:0000313" key="19">
    <source>
        <dbReference type="Proteomes" id="UP000002724"/>
    </source>
</evidence>
<evidence type="ECO:0000256" key="1">
    <source>
        <dbReference type="ARBA" id="ARBA00004651"/>
    </source>
</evidence>
<evidence type="ECO:0000256" key="3">
    <source>
        <dbReference type="ARBA" id="ARBA00022475"/>
    </source>
</evidence>
<name>B4SED3_PELPB</name>
<dbReference type="SUPFAM" id="SSF46785">
    <property type="entry name" value="Winged helix' DNA-binding domain"/>
    <property type="match status" value="1"/>
</dbReference>
<feature type="transmembrane region" description="Helical" evidence="16">
    <location>
        <begin position="21"/>
        <end position="41"/>
    </location>
</feature>
<comment type="subcellular location">
    <subcellularLocation>
        <location evidence="1">Cell membrane</location>
        <topology evidence="1">Multi-pass membrane protein</topology>
    </subcellularLocation>
</comment>
<dbReference type="RefSeq" id="WP_012509026.1">
    <property type="nucleotide sequence ID" value="NC_011060.1"/>
</dbReference>
<dbReference type="GO" id="GO:0003677">
    <property type="term" value="F:DNA binding"/>
    <property type="evidence" value="ECO:0007669"/>
    <property type="project" value="UniProtKB-KW"/>
</dbReference>
<dbReference type="InterPro" id="IPR027417">
    <property type="entry name" value="P-loop_NTPase"/>
</dbReference>
<comment type="similarity">
    <text evidence="2">Belongs to the FtsK/SpoIIIE/SftA family.</text>
</comment>
<dbReference type="Gene3D" id="3.30.980.40">
    <property type="match status" value="1"/>
</dbReference>
<dbReference type="PROSITE" id="PS50901">
    <property type="entry name" value="FTSK"/>
    <property type="match status" value="1"/>
</dbReference>
<keyword evidence="6 14" id="KW-0547">Nucleotide-binding</keyword>
<dbReference type="SUPFAM" id="SSF52540">
    <property type="entry name" value="P-loop containing nucleoside triphosphate hydrolases"/>
    <property type="match status" value="1"/>
</dbReference>
<keyword evidence="7" id="KW-0159">Chromosome partition</keyword>
<evidence type="ECO:0000256" key="8">
    <source>
        <dbReference type="ARBA" id="ARBA00022840"/>
    </source>
</evidence>
<dbReference type="InterPro" id="IPR050206">
    <property type="entry name" value="FtsK/SpoIIIE/SftA"/>
</dbReference>
<evidence type="ECO:0000256" key="16">
    <source>
        <dbReference type="SAM" id="Phobius"/>
    </source>
</evidence>
<proteinExistence type="inferred from homology"/>
<dbReference type="InterPro" id="IPR018541">
    <property type="entry name" value="Ftsk_gamma"/>
</dbReference>
<dbReference type="KEGG" id="pph:Ppha_2359"/>
<dbReference type="Pfam" id="PF01580">
    <property type="entry name" value="FtsK_SpoIIIE"/>
    <property type="match status" value="1"/>
</dbReference>
<evidence type="ECO:0000256" key="11">
    <source>
        <dbReference type="ARBA" id="ARBA00023136"/>
    </source>
</evidence>
<dbReference type="GO" id="GO:0007059">
    <property type="term" value="P:chromosome segregation"/>
    <property type="evidence" value="ECO:0007669"/>
    <property type="project" value="UniProtKB-KW"/>
</dbReference>
<dbReference type="STRING" id="324925.Ppha_2359"/>
<dbReference type="Pfam" id="PF13491">
    <property type="entry name" value="FtsK_4TM"/>
    <property type="match status" value="1"/>
</dbReference>
<dbReference type="Pfam" id="PF17854">
    <property type="entry name" value="FtsK_alpha"/>
    <property type="match status" value="1"/>
</dbReference>
<feature type="binding site" evidence="14">
    <location>
        <begin position="493"/>
        <end position="500"/>
    </location>
    <ligand>
        <name>ATP</name>
        <dbReference type="ChEBI" id="CHEBI:30616"/>
    </ligand>
</feature>